<keyword evidence="1" id="KW-0472">Membrane</keyword>
<dbReference type="Pfam" id="PF04964">
    <property type="entry name" value="Flp_Fap"/>
    <property type="match status" value="1"/>
</dbReference>
<keyword evidence="1" id="KW-1133">Transmembrane helix</keyword>
<sequence>MNTLLLRITFYLQSFIEDEQGQDLVEYALVVALIAFGAITGMGFLSKGINHAFSNIATTLTTNVS</sequence>
<reference evidence="2" key="1">
    <citation type="submission" date="2023-03" db="EMBL/GenBank/DDBJ databases">
        <title>Edaphobacter sp.</title>
        <authorList>
            <person name="Huber K.J."/>
            <person name="Papendorf J."/>
            <person name="Pilke C."/>
            <person name="Bunk B."/>
            <person name="Sproeer C."/>
            <person name="Pester M."/>
        </authorList>
    </citation>
    <scope>NUCLEOTIDE SEQUENCE</scope>
    <source>
        <strain evidence="2">DSM 110680</strain>
    </source>
</reference>
<accession>A0AAU7DM15</accession>
<dbReference type="AlphaFoldDB" id="A0AAU7DM15"/>
<organism evidence="2">
    <name type="scientific">Telmatobacter sp. DSM 110680</name>
    <dbReference type="NCBI Taxonomy" id="3036704"/>
    <lineage>
        <taxon>Bacteria</taxon>
        <taxon>Pseudomonadati</taxon>
        <taxon>Acidobacteriota</taxon>
        <taxon>Terriglobia</taxon>
        <taxon>Terriglobales</taxon>
        <taxon>Acidobacteriaceae</taxon>
        <taxon>Telmatobacter</taxon>
    </lineage>
</organism>
<dbReference type="EMBL" id="CP121196">
    <property type="protein sequence ID" value="XBH18318.1"/>
    <property type="molecule type" value="Genomic_DNA"/>
</dbReference>
<keyword evidence="1" id="KW-0812">Transmembrane</keyword>
<dbReference type="RefSeq" id="WP_348263542.1">
    <property type="nucleotide sequence ID" value="NZ_CP121196.1"/>
</dbReference>
<name>A0AAU7DM15_9BACT</name>
<protein>
    <submittedName>
        <fullName evidence="2">Flp family type IVb pilin</fullName>
    </submittedName>
</protein>
<dbReference type="InterPro" id="IPR007047">
    <property type="entry name" value="Flp_Fap"/>
</dbReference>
<evidence type="ECO:0000256" key="1">
    <source>
        <dbReference type="SAM" id="Phobius"/>
    </source>
</evidence>
<proteinExistence type="predicted"/>
<gene>
    <name evidence="2" type="ORF">P8935_03060</name>
</gene>
<feature type="transmembrane region" description="Helical" evidence="1">
    <location>
        <begin position="27"/>
        <end position="45"/>
    </location>
</feature>
<evidence type="ECO:0000313" key="2">
    <source>
        <dbReference type="EMBL" id="XBH18318.1"/>
    </source>
</evidence>